<protein>
    <submittedName>
        <fullName evidence="1">Uncharacterized protein</fullName>
    </submittedName>
</protein>
<name>A0A9E7FZF8_9LILI</name>
<sequence length="81" mass="9303">MEAFNSLPPMEIMWSFPVEYDIPGLVYGTSLSFTVERRMNPGEKAWNSSNPMEKLINMRNLSSFQRKKGKKKLLENSLSCA</sequence>
<evidence type="ECO:0000313" key="1">
    <source>
        <dbReference type="EMBL" id="URE03883.1"/>
    </source>
</evidence>
<organism evidence="1 2">
    <name type="scientific">Musa troglodytarum</name>
    <name type="common">fe'i banana</name>
    <dbReference type="NCBI Taxonomy" id="320322"/>
    <lineage>
        <taxon>Eukaryota</taxon>
        <taxon>Viridiplantae</taxon>
        <taxon>Streptophyta</taxon>
        <taxon>Embryophyta</taxon>
        <taxon>Tracheophyta</taxon>
        <taxon>Spermatophyta</taxon>
        <taxon>Magnoliopsida</taxon>
        <taxon>Liliopsida</taxon>
        <taxon>Zingiberales</taxon>
        <taxon>Musaceae</taxon>
        <taxon>Musa</taxon>
    </lineage>
</organism>
<dbReference type="AlphaFoldDB" id="A0A9E7FZF8"/>
<proteinExistence type="predicted"/>
<keyword evidence="2" id="KW-1185">Reference proteome</keyword>
<gene>
    <name evidence="1" type="ORF">MUK42_37620</name>
</gene>
<evidence type="ECO:0000313" key="2">
    <source>
        <dbReference type="Proteomes" id="UP001055439"/>
    </source>
</evidence>
<dbReference type="Proteomes" id="UP001055439">
    <property type="component" value="Chromosome 5"/>
</dbReference>
<accession>A0A9E7FZF8</accession>
<reference evidence="1" key="1">
    <citation type="submission" date="2022-05" db="EMBL/GenBank/DDBJ databases">
        <title>The Musa troglodytarum L. genome provides insights into the mechanism of non-climacteric behaviour and enrichment of carotenoids.</title>
        <authorList>
            <person name="Wang J."/>
        </authorList>
    </citation>
    <scope>NUCLEOTIDE SEQUENCE</scope>
    <source>
        <tissue evidence="1">Leaf</tissue>
    </source>
</reference>
<dbReference type="EMBL" id="CP097507">
    <property type="protein sequence ID" value="URE03883.1"/>
    <property type="molecule type" value="Genomic_DNA"/>
</dbReference>